<dbReference type="PROSITE" id="PS50102">
    <property type="entry name" value="RRM"/>
    <property type="match status" value="1"/>
</dbReference>
<dbReference type="STRING" id="1684307.A0A316TZW2"/>
<feature type="compositionally biased region" description="Basic and acidic residues" evidence="2">
    <location>
        <begin position="427"/>
        <end position="437"/>
    </location>
</feature>
<protein>
    <recommendedName>
        <fullName evidence="7">YTH domain-containing protein</fullName>
    </recommendedName>
</protein>
<feature type="region of interest" description="Disordered" evidence="2">
    <location>
        <begin position="598"/>
        <end position="757"/>
    </location>
</feature>
<feature type="compositionally biased region" description="Basic and acidic residues" evidence="2">
    <location>
        <begin position="294"/>
        <end position="305"/>
    </location>
</feature>
<feature type="compositionally biased region" description="Basic and acidic residues" evidence="2">
    <location>
        <begin position="689"/>
        <end position="707"/>
    </location>
</feature>
<dbReference type="InterPro" id="IPR000504">
    <property type="entry name" value="RRM_dom"/>
</dbReference>
<feature type="region of interest" description="Disordered" evidence="2">
    <location>
        <begin position="1"/>
        <end position="139"/>
    </location>
</feature>
<dbReference type="EMBL" id="KZ819335">
    <property type="protein sequence ID" value="PWN18637.1"/>
    <property type="molecule type" value="Genomic_DNA"/>
</dbReference>
<evidence type="ECO:0000256" key="1">
    <source>
        <dbReference type="PROSITE-ProRule" id="PRU00176"/>
    </source>
</evidence>
<feature type="domain" description="YTH" evidence="4">
    <location>
        <begin position="527"/>
        <end position="661"/>
    </location>
</feature>
<accession>A0A316TZW2</accession>
<feature type="compositionally biased region" description="Low complexity" evidence="2">
    <location>
        <begin position="668"/>
        <end position="679"/>
    </location>
</feature>
<dbReference type="Gene3D" id="3.10.590.10">
    <property type="entry name" value="ph1033 like domains"/>
    <property type="match status" value="2"/>
</dbReference>
<evidence type="ECO:0008006" key="7">
    <source>
        <dbReference type="Google" id="ProtNLM"/>
    </source>
</evidence>
<dbReference type="AlphaFoldDB" id="A0A316TZW2"/>
<sequence length="913" mass="99113">MATPPGPPTQSYHMSSQIQPSEQLEAPQIDSQGGLKGQQQQTTYRPGDVETGMRPGAAPLAYSGPTSSGGPPKPTTSPGLQPLSTANPPMSGYMEPRPTQPATSVARGDAPQHTTFDSGAKYGTRLPSQSFMTGNTFPGAPPEQTPAYYGFANFQPYPAYYASATPGNVAMAPQVQQMQSTGLGVPQGLVYGQQYPSYYNEGQLHAGYGAVHPAPADYQNWHTGSNLVYSGNANVMSHQRQGSFTEDPLDPSFGGQVLGQTPYASAFNSNTPQLQQTGTMQTQRRTSPLSTSGRRSEHRPADTRSEHVMWVGNVPTDATQEELWSIFSTLPPLPQQDQEGEQERERWPHGILSIFIIARSNCAFVNYTTPDYLTRAVEFFHGKSLRPHDARCPKLVCRIRKKDEEAAAGVAGQRGKGIHVAWLKEHNRRLETSRRTDPASSSQSPSTSTAAVQVSGGLAPPHERFLSESASVEPSSGTATPRSGPRAPPAAEASSFERTAFDQTQSASDPSYASTNSEVLSHRAFSKRYFHLKSHNVEELDRAVETKTWTTQPHNESFLDQAFRHSEVVYLFFSANQSGRFYGYARMTGGIPSDAKQQGLTVSGLSHPSVDTLAPTTVVKDSPPPMTPPEELETPASTEVKMSSEEAEKPLTQTWPIGREVRERKTSSADGAADISGDSSAGGGIVHSDSSKNYRLRARDRQRRNNDEPGTSKADEVKGDSPQKASVASGLDPVSPQSSDRRPSSGGRPSSWTSSADLVEDLDRTLDFSSSPRESRAAEQHITRSLIHNLRLDQIDSQEKVLRLQRTLDEPHGQSVDAADEGQGQRGLSTASPVGSGKATPLSPAHPFTIEWLQTIPLPFGVVKHLRNPWNENKSVRVGRDGTELAVETGAELLRIWDDHVGKQEVSNSRRES</sequence>
<gene>
    <name evidence="5" type="ORF">BCV69DRAFT_301118</name>
</gene>
<proteinExistence type="predicted"/>
<keyword evidence="1" id="KW-0694">RNA-binding</keyword>
<dbReference type="SMART" id="SM00360">
    <property type="entry name" value="RRM"/>
    <property type="match status" value="1"/>
</dbReference>
<reference evidence="5 6" key="1">
    <citation type="journal article" date="2018" name="Mol. Biol. Evol.">
        <title>Broad Genomic Sampling Reveals a Smut Pathogenic Ancestry of the Fungal Clade Ustilaginomycotina.</title>
        <authorList>
            <person name="Kijpornyongpan T."/>
            <person name="Mondo S.J."/>
            <person name="Barry K."/>
            <person name="Sandor L."/>
            <person name="Lee J."/>
            <person name="Lipzen A."/>
            <person name="Pangilinan J."/>
            <person name="LaButti K."/>
            <person name="Hainaut M."/>
            <person name="Henrissat B."/>
            <person name="Grigoriev I.V."/>
            <person name="Spatafora J.W."/>
            <person name="Aime M.C."/>
        </authorList>
    </citation>
    <scope>NUCLEOTIDE SEQUENCE [LARGE SCALE GENOMIC DNA]</scope>
    <source>
        <strain evidence="5 6">MCA 4718</strain>
    </source>
</reference>
<name>A0A316TZW2_9BASI</name>
<organism evidence="5 6">
    <name type="scientific">Pseudomicrostroma glucosiphilum</name>
    <dbReference type="NCBI Taxonomy" id="1684307"/>
    <lineage>
        <taxon>Eukaryota</taxon>
        <taxon>Fungi</taxon>
        <taxon>Dikarya</taxon>
        <taxon>Basidiomycota</taxon>
        <taxon>Ustilaginomycotina</taxon>
        <taxon>Exobasidiomycetes</taxon>
        <taxon>Microstromatales</taxon>
        <taxon>Microstromatales incertae sedis</taxon>
        <taxon>Pseudomicrostroma</taxon>
    </lineage>
</organism>
<evidence type="ECO:0000259" key="3">
    <source>
        <dbReference type="PROSITE" id="PS50102"/>
    </source>
</evidence>
<feature type="compositionally biased region" description="Low complexity" evidence="2">
    <location>
        <begin position="744"/>
        <end position="755"/>
    </location>
</feature>
<feature type="domain" description="RRM" evidence="3">
    <location>
        <begin position="307"/>
        <end position="425"/>
    </location>
</feature>
<feature type="compositionally biased region" description="Low complexity" evidence="2">
    <location>
        <begin position="271"/>
        <end position="286"/>
    </location>
</feature>
<feature type="domain" description="YTH" evidence="4">
    <location>
        <begin position="730"/>
        <end position="897"/>
    </location>
</feature>
<feature type="compositionally biased region" description="Polar residues" evidence="2">
    <location>
        <begin position="501"/>
        <end position="517"/>
    </location>
</feature>
<dbReference type="InterPro" id="IPR012677">
    <property type="entry name" value="Nucleotide-bd_a/b_plait_sf"/>
</dbReference>
<dbReference type="InterPro" id="IPR035979">
    <property type="entry name" value="RBD_domain_sf"/>
</dbReference>
<dbReference type="OrthoDB" id="6103986at2759"/>
<dbReference type="RefSeq" id="XP_025345797.1">
    <property type="nucleotide sequence ID" value="XM_025494527.1"/>
</dbReference>
<evidence type="ECO:0000256" key="2">
    <source>
        <dbReference type="SAM" id="MobiDB-lite"/>
    </source>
</evidence>
<dbReference type="InterPro" id="IPR045168">
    <property type="entry name" value="YTH_prot"/>
</dbReference>
<keyword evidence="6" id="KW-1185">Reference proteome</keyword>
<dbReference type="Pfam" id="PF04146">
    <property type="entry name" value="YTH"/>
    <property type="match status" value="1"/>
</dbReference>
<dbReference type="SUPFAM" id="SSF54928">
    <property type="entry name" value="RNA-binding domain, RBD"/>
    <property type="match status" value="1"/>
</dbReference>
<evidence type="ECO:0000313" key="6">
    <source>
        <dbReference type="Proteomes" id="UP000245942"/>
    </source>
</evidence>
<evidence type="ECO:0000313" key="5">
    <source>
        <dbReference type="EMBL" id="PWN18637.1"/>
    </source>
</evidence>
<feature type="compositionally biased region" description="Polar residues" evidence="2">
    <location>
        <begin position="468"/>
        <end position="481"/>
    </location>
</feature>
<dbReference type="GeneID" id="37016261"/>
<dbReference type="GO" id="GO:0003729">
    <property type="term" value="F:mRNA binding"/>
    <property type="evidence" value="ECO:0007669"/>
    <property type="project" value="TreeGrafter"/>
</dbReference>
<feature type="compositionally biased region" description="Polar residues" evidence="2">
    <location>
        <begin position="9"/>
        <end position="22"/>
    </location>
</feature>
<feature type="region of interest" description="Disordered" evidence="2">
    <location>
        <begin position="427"/>
        <end position="517"/>
    </location>
</feature>
<feature type="compositionally biased region" description="Low complexity" evidence="2">
    <location>
        <begin position="438"/>
        <end position="451"/>
    </location>
</feature>
<feature type="region of interest" description="Disordered" evidence="2">
    <location>
        <begin position="808"/>
        <end position="842"/>
    </location>
</feature>
<dbReference type="Proteomes" id="UP000245942">
    <property type="component" value="Unassembled WGS sequence"/>
</dbReference>
<feature type="compositionally biased region" description="Polar residues" evidence="2">
    <location>
        <begin position="126"/>
        <end position="136"/>
    </location>
</feature>
<evidence type="ECO:0000259" key="4">
    <source>
        <dbReference type="PROSITE" id="PS50882"/>
    </source>
</evidence>
<dbReference type="InterPro" id="IPR007275">
    <property type="entry name" value="YTH_domain"/>
</dbReference>
<feature type="region of interest" description="Disordered" evidence="2">
    <location>
        <begin position="266"/>
        <end position="305"/>
    </location>
</feature>
<dbReference type="CDD" id="cd21134">
    <property type="entry name" value="YTH"/>
    <property type="match status" value="2"/>
</dbReference>
<dbReference type="Gene3D" id="3.30.70.330">
    <property type="match status" value="1"/>
</dbReference>
<dbReference type="CDD" id="cd00590">
    <property type="entry name" value="RRM_SF"/>
    <property type="match status" value="1"/>
</dbReference>
<dbReference type="PANTHER" id="PTHR12357">
    <property type="entry name" value="YTH YT521-B HOMOLOGY DOMAIN-CONTAINING"/>
    <property type="match status" value="1"/>
</dbReference>
<dbReference type="PROSITE" id="PS50882">
    <property type="entry name" value="YTH"/>
    <property type="match status" value="2"/>
</dbReference>